<feature type="domain" description="Histidine kinase" evidence="14">
    <location>
        <begin position="375"/>
        <end position="596"/>
    </location>
</feature>
<dbReference type="GO" id="GO:0006355">
    <property type="term" value="P:regulation of DNA-templated transcription"/>
    <property type="evidence" value="ECO:0007669"/>
    <property type="project" value="InterPro"/>
</dbReference>
<dbReference type="FunFam" id="1.10.287.130:FF:000001">
    <property type="entry name" value="Two-component sensor histidine kinase"/>
    <property type="match status" value="1"/>
</dbReference>
<gene>
    <name evidence="17" type="ORF">F8A88_00490</name>
</gene>
<accession>A0A6N6N4T0</accession>
<dbReference type="PROSITE" id="PS50112">
    <property type="entry name" value="PAS"/>
    <property type="match status" value="1"/>
</dbReference>
<dbReference type="Gene3D" id="3.30.565.10">
    <property type="entry name" value="Histidine kinase-like ATPase, C-terminal domain"/>
    <property type="match status" value="1"/>
</dbReference>
<dbReference type="SUPFAM" id="SSF55874">
    <property type="entry name" value="ATPase domain of HSP90 chaperone/DNA topoisomerase II/histidine kinase"/>
    <property type="match status" value="1"/>
</dbReference>
<dbReference type="EMBL" id="WAIE01000001">
    <property type="protein sequence ID" value="KAB1442788.1"/>
    <property type="molecule type" value="Genomic_DNA"/>
</dbReference>
<dbReference type="InterPro" id="IPR050351">
    <property type="entry name" value="BphY/WalK/GraS-like"/>
</dbReference>
<dbReference type="EC" id="2.7.13.3" evidence="3"/>
<reference evidence="17 18" key="1">
    <citation type="journal article" date="2017" name="Int. J. Syst. Evol. Microbiol.">
        <title>Desulfovibrio senegalensis sp. nov., a mesophilic sulfate reducer isolated from marine sediment.</title>
        <authorList>
            <person name="Thioye A."/>
            <person name="Gam Z.B.A."/>
            <person name="Mbengue M."/>
            <person name="Cayol J.L."/>
            <person name="Joseph-Bartoli M."/>
            <person name="Toure-Kane C."/>
            <person name="Labat M."/>
        </authorList>
    </citation>
    <scope>NUCLEOTIDE SEQUENCE [LARGE SCALE GENOMIC DNA]</scope>
    <source>
        <strain evidence="17 18">DSM 101509</strain>
    </source>
</reference>
<evidence type="ECO:0000256" key="9">
    <source>
        <dbReference type="ARBA" id="ARBA00022840"/>
    </source>
</evidence>
<dbReference type="InterPro" id="IPR003661">
    <property type="entry name" value="HisK_dim/P_dom"/>
</dbReference>
<evidence type="ECO:0000259" key="16">
    <source>
        <dbReference type="PROSITE" id="PS50885"/>
    </source>
</evidence>
<dbReference type="SUPFAM" id="SSF55785">
    <property type="entry name" value="PYP-like sensor domain (PAS domain)"/>
    <property type="match status" value="1"/>
</dbReference>
<evidence type="ECO:0000256" key="8">
    <source>
        <dbReference type="ARBA" id="ARBA00022777"/>
    </source>
</evidence>
<dbReference type="PROSITE" id="PS50885">
    <property type="entry name" value="HAMP"/>
    <property type="match status" value="1"/>
</dbReference>
<protein>
    <recommendedName>
        <fullName evidence="3">histidine kinase</fullName>
        <ecNumber evidence="3">2.7.13.3</ecNumber>
    </recommendedName>
</protein>
<evidence type="ECO:0000256" key="7">
    <source>
        <dbReference type="ARBA" id="ARBA00022741"/>
    </source>
</evidence>
<feature type="domain" description="PAS" evidence="15">
    <location>
        <begin position="253"/>
        <end position="290"/>
    </location>
</feature>
<dbReference type="InterPro" id="IPR004358">
    <property type="entry name" value="Sig_transdc_His_kin-like_C"/>
</dbReference>
<evidence type="ECO:0000256" key="4">
    <source>
        <dbReference type="ARBA" id="ARBA00022553"/>
    </source>
</evidence>
<dbReference type="GO" id="GO:0007234">
    <property type="term" value="P:osmosensory signaling via phosphorelay pathway"/>
    <property type="evidence" value="ECO:0007669"/>
    <property type="project" value="TreeGrafter"/>
</dbReference>
<dbReference type="NCBIfam" id="TIGR00229">
    <property type="entry name" value="sensory_box"/>
    <property type="match status" value="1"/>
</dbReference>
<dbReference type="Proteomes" id="UP000438699">
    <property type="component" value="Unassembled WGS sequence"/>
</dbReference>
<dbReference type="InterPro" id="IPR000014">
    <property type="entry name" value="PAS"/>
</dbReference>
<dbReference type="Gene3D" id="6.10.340.10">
    <property type="match status" value="1"/>
</dbReference>
<evidence type="ECO:0000313" key="18">
    <source>
        <dbReference type="Proteomes" id="UP000438699"/>
    </source>
</evidence>
<dbReference type="GO" id="GO:0000155">
    <property type="term" value="F:phosphorelay sensor kinase activity"/>
    <property type="evidence" value="ECO:0007669"/>
    <property type="project" value="InterPro"/>
</dbReference>
<dbReference type="GO" id="GO:0030295">
    <property type="term" value="F:protein kinase activator activity"/>
    <property type="evidence" value="ECO:0007669"/>
    <property type="project" value="TreeGrafter"/>
</dbReference>
<dbReference type="SUPFAM" id="SSF47384">
    <property type="entry name" value="Homodimeric domain of signal transducing histidine kinase"/>
    <property type="match status" value="1"/>
</dbReference>
<evidence type="ECO:0000256" key="1">
    <source>
        <dbReference type="ARBA" id="ARBA00000085"/>
    </source>
</evidence>
<keyword evidence="4" id="KW-0597">Phosphoprotein</keyword>
<organism evidence="17 18">
    <name type="scientific">Pseudodesulfovibrio senegalensis</name>
    <dbReference type="NCBI Taxonomy" id="1721087"/>
    <lineage>
        <taxon>Bacteria</taxon>
        <taxon>Pseudomonadati</taxon>
        <taxon>Thermodesulfobacteriota</taxon>
        <taxon>Desulfovibrionia</taxon>
        <taxon>Desulfovibrionales</taxon>
        <taxon>Desulfovibrionaceae</taxon>
    </lineage>
</organism>
<evidence type="ECO:0000256" key="3">
    <source>
        <dbReference type="ARBA" id="ARBA00012438"/>
    </source>
</evidence>
<comment type="subcellular location">
    <subcellularLocation>
        <location evidence="2">Membrane</location>
        <topology evidence="2">Multi-pass membrane protein</topology>
    </subcellularLocation>
</comment>
<keyword evidence="10 13" id="KW-1133">Transmembrane helix</keyword>
<feature type="transmembrane region" description="Helical" evidence="13">
    <location>
        <begin position="176"/>
        <end position="194"/>
    </location>
</feature>
<name>A0A6N6N4T0_9BACT</name>
<dbReference type="SMART" id="SM00387">
    <property type="entry name" value="HATPase_c"/>
    <property type="match status" value="1"/>
</dbReference>
<evidence type="ECO:0000313" key="17">
    <source>
        <dbReference type="EMBL" id="KAB1442788.1"/>
    </source>
</evidence>
<dbReference type="InterPro" id="IPR035965">
    <property type="entry name" value="PAS-like_dom_sf"/>
</dbReference>
<dbReference type="CDD" id="cd00075">
    <property type="entry name" value="HATPase"/>
    <property type="match status" value="1"/>
</dbReference>
<dbReference type="InterPro" id="IPR036890">
    <property type="entry name" value="HATPase_C_sf"/>
</dbReference>
<evidence type="ECO:0000256" key="6">
    <source>
        <dbReference type="ARBA" id="ARBA00022692"/>
    </source>
</evidence>
<evidence type="ECO:0000256" key="13">
    <source>
        <dbReference type="SAM" id="Phobius"/>
    </source>
</evidence>
<evidence type="ECO:0000259" key="15">
    <source>
        <dbReference type="PROSITE" id="PS50112"/>
    </source>
</evidence>
<dbReference type="CDD" id="cd00082">
    <property type="entry name" value="HisKA"/>
    <property type="match status" value="1"/>
</dbReference>
<dbReference type="PANTHER" id="PTHR42878:SF7">
    <property type="entry name" value="SENSOR HISTIDINE KINASE GLRK"/>
    <property type="match status" value="1"/>
</dbReference>
<dbReference type="InterPro" id="IPR003594">
    <property type="entry name" value="HATPase_dom"/>
</dbReference>
<dbReference type="Gene3D" id="1.10.287.130">
    <property type="match status" value="1"/>
</dbReference>
<evidence type="ECO:0000259" key="14">
    <source>
        <dbReference type="PROSITE" id="PS50109"/>
    </source>
</evidence>
<dbReference type="GO" id="GO:0000156">
    <property type="term" value="F:phosphorelay response regulator activity"/>
    <property type="evidence" value="ECO:0007669"/>
    <property type="project" value="TreeGrafter"/>
</dbReference>
<dbReference type="CDD" id="cd00130">
    <property type="entry name" value="PAS"/>
    <property type="match status" value="1"/>
</dbReference>
<dbReference type="Gene3D" id="3.30.450.20">
    <property type="entry name" value="PAS domain"/>
    <property type="match status" value="1"/>
</dbReference>
<comment type="caution">
    <text evidence="17">The sequence shown here is derived from an EMBL/GenBank/DDBJ whole genome shotgun (WGS) entry which is preliminary data.</text>
</comment>
<evidence type="ECO:0000256" key="11">
    <source>
        <dbReference type="ARBA" id="ARBA00023012"/>
    </source>
</evidence>
<dbReference type="SUPFAM" id="SSF158472">
    <property type="entry name" value="HAMP domain-like"/>
    <property type="match status" value="1"/>
</dbReference>
<dbReference type="OrthoDB" id="9813151at2"/>
<keyword evidence="11" id="KW-0902">Two-component regulatory system</keyword>
<dbReference type="CDD" id="cd06225">
    <property type="entry name" value="HAMP"/>
    <property type="match status" value="1"/>
</dbReference>
<dbReference type="AlphaFoldDB" id="A0A6N6N4T0"/>
<dbReference type="InterPro" id="IPR003660">
    <property type="entry name" value="HAMP_dom"/>
</dbReference>
<keyword evidence="5" id="KW-0808">Transferase</keyword>
<keyword evidence="8" id="KW-0418">Kinase</keyword>
<keyword evidence="12 13" id="KW-0472">Membrane</keyword>
<dbReference type="Pfam" id="PF00512">
    <property type="entry name" value="HisKA"/>
    <property type="match status" value="1"/>
</dbReference>
<dbReference type="FunFam" id="3.30.565.10:FF:000006">
    <property type="entry name" value="Sensor histidine kinase WalK"/>
    <property type="match status" value="1"/>
</dbReference>
<evidence type="ECO:0000256" key="2">
    <source>
        <dbReference type="ARBA" id="ARBA00004141"/>
    </source>
</evidence>
<dbReference type="PRINTS" id="PR00344">
    <property type="entry name" value="BCTRLSENSOR"/>
</dbReference>
<keyword evidence="6 13" id="KW-0812">Transmembrane</keyword>
<feature type="domain" description="HAMP" evidence="16">
    <location>
        <begin position="196"/>
        <end position="248"/>
    </location>
</feature>
<keyword evidence="9" id="KW-0067">ATP-binding</keyword>
<dbReference type="PANTHER" id="PTHR42878">
    <property type="entry name" value="TWO-COMPONENT HISTIDINE KINASE"/>
    <property type="match status" value="1"/>
</dbReference>
<dbReference type="SMART" id="SM00388">
    <property type="entry name" value="HisKA"/>
    <property type="match status" value="1"/>
</dbReference>
<evidence type="ECO:0000256" key="10">
    <source>
        <dbReference type="ARBA" id="ARBA00022989"/>
    </source>
</evidence>
<proteinExistence type="predicted"/>
<comment type="catalytic activity">
    <reaction evidence="1">
        <text>ATP + protein L-histidine = ADP + protein N-phospho-L-histidine.</text>
        <dbReference type="EC" id="2.7.13.3"/>
    </reaction>
</comment>
<dbReference type="InterPro" id="IPR013767">
    <property type="entry name" value="PAS_fold"/>
</dbReference>
<dbReference type="GO" id="GO:0016020">
    <property type="term" value="C:membrane"/>
    <property type="evidence" value="ECO:0007669"/>
    <property type="project" value="UniProtKB-SubCell"/>
</dbReference>
<dbReference type="Pfam" id="PF00672">
    <property type="entry name" value="HAMP"/>
    <property type="match status" value="1"/>
</dbReference>
<dbReference type="InterPro" id="IPR036097">
    <property type="entry name" value="HisK_dim/P_sf"/>
</dbReference>
<dbReference type="SMART" id="SM00304">
    <property type="entry name" value="HAMP"/>
    <property type="match status" value="1"/>
</dbReference>
<dbReference type="Pfam" id="PF02518">
    <property type="entry name" value="HATPase_c"/>
    <property type="match status" value="1"/>
</dbReference>
<dbReference type="GO" id="GO:0005524">
    <property type="term" value="F:ATP binding"/>
    <property type="evidence" value="ECO:0007669"/>
    <property type="project" value="UniProtKB-KW"/>
</dbReference>
<dbReference type="InterPro" id="IPR005467">
    <property type="entry name" value="His_kinase_dom"/>
</dbReference>
<keyword evidence="18" id="KW-1185">Reference proteome</keyword>
<dbReference type="RefSeq" id="WP_151148979.1">
    <property type="nucleotide sequence ID" value="NZ_WAIE01000001.1"/>
</dbReference>
<evidence type="ECO:0000256" key="12">
    <source>
        <dbReference type="ARBA" id="ARBA00023136"/>
    </source>
</evidence>
<dbReference type="Pfam" id="PF00989">
    <property type="entry name" value="PAS"/>
    <property type="match status" value="1"/>
</dbReference>
<dbReference type="PROSITE" id="PS50109">
    <property type="entry name" value="HIS_KIN"/>
    <property type="match status" value="1"/>
</dbReference>
<evidence type="ECO:0000256" key="5">
    <source>
        <dbReference type="ARBA" id="ARBA00022679"/>
    </source>
</evidence>
<keyword evidence="7" id="KW-0547">Nucleotide-binding</keyword>
<sequence>MRLRSFQVRLLLWGWAVLLLALAAAFYYSSTLVGSELVRETETRSWKQLETVKWLLEEHESFAGEWAMDEWAKTLAAKMGSRITYIKGSDGRVIADSEVPFGQVPEMESHDNRPEVVAAREDGRGMNLRHSHTLGKDMIYVACRVSRAGGMPAGILRVAVPFSIVQARLDSLRINFLWIFLTVLLLAAGAGTYLSRNVGRSIRAFSEVARQIGEGNYSMRLRASPGGEFQPLARSVNAMAKRIEKHIQTIDEQRGQLRAMFEGMNEGVMVLDADGRLVAYNSALDEMISMPGTAVGRTPIEVCRRYEVQEVADQLLAEGGPDRAMAEIELMDGRTVDVSGVPYYENDGARKIILVFHDITVIRQAEKGLRDFVANASHQLRTPLTSIKGYSETLLDNPPAKFEDARSFLEIIVKNSDHMNKVISSMLALAKSEQVGKALQVSPVSGRDIFSRALDDLTPLGHERGIDFSVSMPDDDPLMVMGEPDGVLHVFHNLMQNAVKYSPDNGCITVEAKKQDGFVAFCVEDQGPGISKEHSLKVFERFYRVDENTIDGHGSAGLGLAICRRIVQNLGGEIWHDGYGEGARGARFCFRLKTPA</sequence>